<feature type="transmembrane region" description="Helical" evidence="8">
    <location>
        <begin position="273"/>
        <end position="290"/>
    </location>
</feature>
<dbReference type="SUPFAM" id="SSF103481">
    <property type="entry name" value="Multidrug resistance efflux transporter EmrE"/>
    <property type="match status" value="2"/>
</dbReference>
<accession>A0ABZ0RVJ4</accession>
<evidence type="ECO:0000313" key="10">
    <source>
        <dbReference type="EMBL" id="WPK10988.1"/>
    </source>
</evidence>
<sequence length="301" mass="34656">MSEERKGILYTFLSYAMWGFLPLFWKLLEHVNSMEVLVGRVIWSFIFTMLAILFIGQRKALFQDLHYLWQHKKQFISLIAASFMIAVNWYIFIYAVNSNQMLETSLGYYINPLFSVLFGVLFFKERLSRMQLFAVMIAFIGVMVMTLNYGRLPWIALCLALTFAIYGVLKKRIVLDALRGLTIETLFTLPIAIVVYAYLFQQGNASFLHDNWSTNLLLMASGIATAIPLICFAKGAQRIPLYLIGFLQYIAPTMMLIIGVILYKEPFTKVELLAFSIIWLALAIFSISTLREQLVRKQKLA</sequence>
<feature type="transmembrane region" description="Helical" evidence="8">
    <location>
        <begin position="7"/>
        <end position="25"/>
    </location>
</feature>
<feature type="transmembrane region" description="Helical" evidence="8">
    <location>
        <begin position="239"/>
        <end position="261"/>
    </location>
</feature>
<evidence type="ECO:0000256" key="4">
    <source>
        <dbReference type="ARBA" id="ARBA00022475"/>
    </source>
</evidence>
<dbReference type="PANTHER" id="PTHR22911">
    <property type="entry name" value="ACYL-MALONYL CONDENSING ENZYME-RELATED"/>
    <property type="match status" value="1"/>
</dbReference>
<name>A0ABZ0RVJ4_9BACI</name>
<keyword evidence="11" id="KW-1185">Reference proteome</keyword>
<evidence type="ECO:0000256" key="5">
    <source>
        <dbReference type="ARBA" id="ARBA00022692"/>
    </source>
</evidence>
<keyword evidence="7 8" id="KW-0472">Membrane</keyword>
<dbReference type="InterPro" id="IPR000620">
    <property type="entry name" value="EamA_dom"/>
</dbReference>
<organism evidence="10 11">
    <name type="scientific">Lysinibacillus louembei</name>
    <dbReference type="NCBI Taxonomy" id="1470088"/>
    <lineage>
        <taxon>Bacteria</taxon>
        <taxon>Bacillati</taxon>
        <taxon>Bacillota</taxon>
        <taxon>Bacilli</taxon>
        <taxon>Bacillales</taxon>
        <taxon>Bacillaceae</taxon>
        <taxon>Lysinibacillus</taxon>
    </lineage>
</organism>
<feature type="domain" description="EamA" evidence="9">
    <location>
        <begin position="155"/>
        <end position="286"/>
    </location>
</feature>
<evidence type="ECO:0000256" key="6">
    <source>
        <dbReference type="ARBA" id="ARBA00022989"/>
    </source>
</evidence>
<keyword evidence="6 8" id="KW-1133">Transmembrane helix</keyword>
<feature type="transmembrane region" description="Helical" evidence="8">
    <location>
        <begin position="212"/>
        <end position="232"/>
    </location>
</feature>
<keyword evidence="3" id="KW-0813">Transport</keyword>
<evidence type="ECO:0000256" key="7">
    <source>
        <dbReference type="ARBA" id="ARBA00023136"/>
    </source>
</evidence>
<evidence type="ECO:0000259" key="9">
    <source>
        <dbReference type="Pfam" id="PF00892"/>
    </source>
</evidence>
<feature type="transmembrane region" description="Helical" evidence="8">
    <location>
        <begin position="181"/>
        <end position="200"/>
    </location>
</feature>
<dbReference type="EMBL" id="CP137624">
    <property type="protein sequence ID" value="WPK10988.1"/>
    <property type="molecule type" value="Genomic_DNA"/>
</dbReference>
<dbReference type="Pfam" id="PF00892">
    <property type="entry name" value="EamA"/>
    <property type="match status" value="2"/>
</dbReference>
<gene>
    <name evidence="10" type="primary">rarD</name>
    <name evidence="10" type="ORF">R6U77_13980</name>
</gene>
<comment type="similarity">
    <text evidence="2">Belongs to the EamA transporter family.</text>
</comment>
<evidence type="ECO:0000256" key="8">
    <source>
        <dbReference type="SAM" id="Phobius"/>
    </source>
</evidence>
<keyword evidence="5 8" id="KW-0812">Transmembrane</keyword>
<feature type="transmembrane region" description="Helical" evidence="8">
    <location>
        <begin position="130"/>
        <end position="146"/>
    </location>
</feature>
<dbReference type="PANTHER" id="PTHR22911:SF137">
    <property type="entry name" value="SOLUTE CARRIER FAMILY 35 MEMBER G2-RELATED"/>
    <property type="match status" value="1"/>
</dbReference>
<feature type="transmembrane region" description="Helical" evidence="8">
    <location>
        <begin position="152"/>
        <end position="169"/>
    </location>
</feature>
<dbReference type="InterPro" id="IPR004626">
    <property type="entry name" value="RarD"/>
</dbReference>
<keyword evidence="4" id="KW-1003">Cell membrane</keyword>
<reference evidence="10 11" key="1">
    <citation type="submission" date="2023-09" db="EMBL/GenBank/DDBJ databases">
        <authorList>
            <person name="Page C.A."/>
            <person name="Perez-Diaz I.M."/>
        </authorList>
    </citation>
    <scope>NUCLEOTIDE SEQUENCE [LARGE SCALE GENOMIC DNA]</scope>
    <source>
        <strain evidence="10 11">Ll15</strain>
    </source>
</reference>
<dbReference type="NCBIfam" id="TIGR00688">
    <property type="entry name" value="rarD"/>
    <property type="match status" value="1"/>
</dbReference>
<feature type="domain" description="EamA" evidence="9">
    <location>
        <begin position="6"/>
        <end position="146"/>
    </location>
</feature>
<comment type="subcellular location">
    <subcellularLocation>
        <location evidence="1">Cell membrane</location>
        <topology evidence="1">Multi-pass membrane protein</topology>
    </subcellularLocation>
</comment>
<proteinExistence type="inferred from homology"/>
<dbReference type="Proteomes" id="UP001322664">
    <property type="component" value="Chromosome"/>
</dbReference>
<protein>
    <submittedName>
        <fullName evidence="10">EamA family transporter RarD</fullName>
    </submittedName>
</protein>
<dbReference type="RefSeq" id="WP_319836096.1">
    <property type="nucleotide sequence ID" value="NZ_CP137624.1"/>
</dbReference>
<evidence type="ECO:0000256" key="2">
    <source>
        <dbReference type="ARBA" id="ARBA00007362"/>
    </source>
</evidence>
<evidence type="ECO:0000256" key="1">
    <source>
        <dbReference type="ARBA" id="ARBA00004651"/>
    </source>
</evidence>
<evidence type="ECO:0000256" key="3">
    <source>
        <dbReference type="ARBA" id="ARBA00022448"/>
    </source>
</evidence>
<feature type="transmembrane region" description="Helical" evidence="8">
    <location>
        <begin position="106"/>
        <end position="123"/>
    </location>
</feature>
<evidence type="ECO:0000313" key="11">
    <source>
        <dbReference type="Proteomes" id="UP001322664"/>
    </source>
</evidence>
<feature type="transmembrane region" description="Helical" evidence="8">
    <location>
        <begin position="37"/>
        <end position="55"/>
    </location>
</feature>
<dbReference type="InterPro" id="IPR037185">
    <property type="entry name" value="EmrE-like"/>
</dbReference>
<dbReference type="Gene3D" id="1.10.3730.20">
    <property type="match status" value="1"/>
</dbReference>
<feature type="transmembrane region" description="Helical" evidence="8">
    <location>
        <begin position="75"/>
        <end position="94"/>
    </location>
</feature>